<sequence length="183" mass="20914">MPRLINLLPENFLESQRSTNIFVQETLIAFIATIIFFLMNLTVLLFSTYIQNRRYAVQDETTAVIQEINALRPIESKLVLLHDKFAQYKRFDETRLDVEYLWTTLVDSSEGTVTILSVELSSETNKIVVKTNTPNLSNEVDFLLGVLGSEYVQDITLDEVFYDGSIGSYDIVVSLDLTTDVRE</sequence>
<evidence type="ECO:0000313" key="2">
    <source>
        <dbReference type="EMBL" id="MCA9390057.1"/>
    </source>
</evidence>
<keyword evidence="1" id="KW-1133">Transmembrane helix</keyword>
<protein>
    <recommendedName>
        <fullName evidence="4">PilN domain-containing protein</fullName>
    </recommendedName>
</protein>
<feature type="transmembrane region" description="Helical" evidence="1">
    <location>
        <begin position="27"/>
        <end position="46"/>
    </location>
</feature>
<comment type="caution">
    <text evidence="2">The sequence shown here is derived from an EMBL/GenBank/DDBJ whole genome shotgun (WGS) entry which is preliminary data.</text>
</comment>
<proteinExistence type="predicted"/>
<name>A0A955RQ68_UNCKA</name>
<dbReference type="AlphaFoldDB" id="A0A955RQ68"/>
<dbReference type="Proteomes" id="UP000701698">
    <property type="component" value="Unassembled WGS sequence"/>
</dbReference>
<accession>A0A955RQ68</accession>
<evidence type="ECO:0000256" key="1">
    <source>
        <dbReference type="SAM" id="Phobius"/>
    </source>
</evidence>
<reference evidence="2" key="2">
    <citation type="journal article" date="2021" name="Microbiome">
        <title>Successional dynamics and alternative stable states in a saline activated sludge microbial community over 9 years.</title>
        <authorList>
            <person name="Wang Y."/>
            <person name="Ye J."/>
            <person name="Ju F."/>
            <person name="Liu L."/>
            <person name="Boyd J.A."/>
            <person name="Deng Y."/>
            <person name="Parks D.H."/>
            <person name="Jiang X."/>
            <person name="Yin X."/>
            <person name="Woodcroft B.J."/>
            <person name="Tyson G.W."/>
            <person name="Hugenholtz P."/>
            <person name="Polz M.F."/>
            <person name="Zhang T."/>
        </authorList>
    </citation>
    <scope>NUCLEOTIDE SEQUENCE</scope>
    <source>
        <strain evidence="2">HKST-UBA01</strain>
    </source>
</reference>
<reference evidence="2" key="1">
    <citation type="submission" date="2020-04" db="EMBL/GenBank/DDBJ databases">
        <authorList>
            <person name="Zhang T."/>
        </authorList>
    </citation>
    <scope>NUCLEOTIDE SEQUENCE</scope>
    <source>
        <strain evidence="2">HKST-UBA01</strain>
    </source>
</reference>
<gene>
    <name evidence="2" type="ORF">KC571_01525</name>
</gene>
<dbReference type="EMBL" id="JAGQKX010000026">
    <property type="protein sequence ID" value="MCA9390057.1"/>
    <property type="molecule type" value="Genomic_DNA"/>
</dbReference>
<keyword evidence="1" id="KW-0812">Transmembrane</keyword>
<organism evidence="2 3">
    <name type="scientific">candidate division WWE3 bacterium</name>
    <dbReference type="NCBI Taxonomy" id="2053526"/>
    <lineage>
        <taxon>Bacteria</taxon>
        <taxon>Katanobacteria</taxon>
    </lineage>
</organism>
<evidence type="ECO:0008006" key="4">
    <source>
        <dbReference type="Google" id="ProtNLM"/>
    </source>
</evidence>
<keyword evidence="1" id="KW-0472">Membrane</keyword>
<evidence type="ECO:0000313" key="3">
    <source>
        <dbReference type="Proteomes" id="UP000701698"/>
    </source>
</evidence>